<feature type="compositionally biased region" description="Polar residues" evidence="1">
    <location>
        <begin position="306"/>
        <end position="327"/>
    </location>
</feature>
<feature type="compositionally biased region" description="Polar residues" evidence="1">
    <location>
        <begin position="38"/>
        <end position="47"/>
    </location>
</feature>
<dbReference type="OrthoDB" id="679843at2"/>
<organism evidence="3 4">
    <name type="scientific">Flaviaesturariibacter aridisoli</name>
    <dbReference type="NCBI Taxonomy" id="2545761"/>
    <lineage>
        <taxon>Bacteria</taxon>
        <taxon>Pseudomonadati</taxon>
        <taxon>Bacteroidota</taxon>
        <taxon>Chitinophagia</taxon>
        <taxon>Chitinophagales</taxon>
        <taxon>Chitinophagaceae</taxon>
        <taxon>Flaviaestuariibacter</taxon>
    </lineage>
</organism>
<dbReference type="Gene3D" id="3.10.450.360">
    <property type="match status" value="1"/>
</dbReference>
<protein>
    <submittedName>
        <fullName evidence="3">Uncharacterized protein</fullName>
    </submittedName>
</protein>
<feature type="region of interest" description="Disordered" evidence="1">
    <location>
        <begin position="346"/>
        <end position="365"/>
    </location>
</feature>
<reference evidence="3 4" key="1">
    <citation type="submission" date="2019-03" db="EMBL/GenBank/DDBJ databases">
        <authorList>
            <person name="Kim M.K.M."/>
        </authorList>
    </citation>
    <scope>NUCLEOTIDE SEQUENCE [LARGE SCALE GENOMIC DNA]</scope>
    <source>
        <strain evidence="3 4">17J68-15</strain>
    </source>
</reference>
<dbReference type="Proteomes" id="UP000295164">
    <property type="component" value="Unassembled WGS sequence"/>
</dbReference>
<feature type="signal peptide" evidence="2">
    <location>
        <begin position="1"/>
        <end position="20"/>
    </location>
</feature>
<evidence type="ECO:0000313" key="3">
    <source>
        <dbReference type="EMBL" id="TCZ74086.1"/>
    </source>
</evidence>
<feature type="compositionally biased region" description="Low complexity" evidence="1">
    <location>
        <begin position="21"/>
        <end position="37"/>
    </location>
</feature>
<proteinExistence type="predicted"/>
<comment type="caution">
    <text evidence="3">The sequence shown here is derived from an EMBL/GenBank/DDBJ whole genome shotgun (WGS) entry which is preliminary data.</text>
</comment>
<feature type="chain" id="PRO_5020304847" evidence="2">
    <location>
        <begin position="21"/>
        <end position="365"/>
    </location>
</feature>
<dbReference type="EMBL" id="SKFH01000003">
    <property type="protein sequence ID" value="TCZ74086.1"/>
    <property type="molecule type" value="Genomic_DNA"/>
</dbReference>
<feature type="compositionally biased region" description="Low complexity" evidence="1">
    <location>
        <begin position="94"/>
        <end position="109"/>
    </location>
</feature>
<evidence type="ECO:0000256" key="1">
    <source>
        <dbReference type="SAM" id="MobiDB-lite"/>
    </source>
</evidence>
<feature type="compositionally biased region" description="Polar residues" evidence="1">
    <location>
        <begin position="55"/>
        <end position="64"/>
    </location>
</feature>
<feature type="compositionally biased region" description="Basic and acidic residues" evidence="1">
    <location>
        <begin position="346"/>
        <end position="358"/>
    </location>
</feature>
<keyword evidence="2" id="KW-0732">Signal</keyword>
<name>A0A4R4E3J0_9BACT</name>
<keyword evidence="4" id="KW-1185">Reference proteome</keyword>
<sequence>MKKSILALAALLGTGAMGWAQNTTNTTSSGTNTQQTNAPSTVNTPGTPTAPDPQENPSGTNTSVNGNAPTTNNMTGTTPSTGLPATSSPVVNPGNSNTTGTLQSSTTTGVDGMQNTQGSMQSNSNYPAYGAATAVPGNFSTSLQRDYPTAFNPTWQQSGDWYRASFNNQNRNVMVYYAPNGNSYSVALPVLNGYIPEEVVTRALNTYGSNLYSISRVKAANGQDAYQINTLDGGMARNEFIGEDGSSFAAIDVFRHDDENMANGELMDNSNNAAKADSATMTTPATGDNTSGMGTNSSMSTGTGTDINNTSTDNGTTTEAVNSTNSADPKYKHKIKTEDGKKLKIKTKKGETKVKGDAMDASGGQ</sequence>
<feature type="region of interest" description="Disordered" evidence="1">
    <location>
        <begin position="276"/>
        <end position="339"/>
    </location>
</feature>
<dbReference type="RefSeq" id="WP_131850685.1">
    <property type="nucleotide sequence ID" value="NZ_SKFH01000003.1"/>
</dbReference>
<feature type="compositionally biased region" description="Low complexity" evidence="1">
    <location>
        <begin position="289"/>
        <end position="305"/>
    </location>
</feature>
<evidence type="ECO:0000256" key="2">
    <source>
        <dbReference type="SAM" id="SignalP"/>
    </source>
</evidence>
<dbReference type="AlphaFoldDB" id="A0A4R4E3J0"/>
<feature type="region of interest" description="Disordered" evidence="1">
    <location>
        <begin position="19"/>
        <end position="125"/>
    </location>
</feature>
<evidence type="ECO:0000313" key="4">
    <source>
        <dbReference type="Proteomes" id="UP000295164"/>
    </source>
</evidence>
<feature type="compositionally biased region" description="Low complexity" evidence="1">
    <location>
        <begin position="65"/>
        <end position="82"/>
    </location>
</feature>
<accession>A0A4R4E3J0</accession>
<gene>
    <name evidence="3" type="ORF">E0486_03150</name>
</gene>
<feature type="compositionally biased region" description="Polar residues" evidence="1">
    <location>
        <begin position="113"/>
        <end position="125"/>
    </location>
</feature>